<feature type="region of interest" description="Disordered" evidence="1">
    <location>
        <begin position="1"/>
        <end position="21"/>
    </location>
</feature>
<dbReference type="AlphaFoldDB" id="A0AAQ3UPU3"/>
<organism evidence="2 3">
    <name type="scientific">Paspalum notatum var. saurae</name>
    <dbReference type="NCBI Taxonomy" id="547442"/>
    <lineage>
        <taxon>Eukaryota</taxon>
        <taxon>Viridiplantae</taxon>
        <taxon>Streptophyta</taxon>
        <taxon>Embryophyta</taxon>
        <taxon>Tracheophyta</taxon>
        <taxon>Spermatophyta</taxon>
        <taxon>Magnoliopsida</taxon>
        <taxon>Liliopsida</taxon>
        <taxon>Poales</taxon>
        <taxon>Poaceae</taxon>
        <taxon>PACMAD clade</taxon>
        <taxon>Panicoideae</taxon>
        <taxon>Andropogonodae</taxon>
        <taxon>Paspaleae</taxon>
        <taxon>Paspalinae</taxon>
        <taxon>Paspalum</taxon>
    </lineage>
</organism>
<evidence type="ECO:0000256" key="1">
    <source>
        <dbReference type="SAM" id="MobiDB-lite"/>
    </source>
</evidence>
<dbReference type="EMBL" id="CP144754">
    <property type="protein sequence ID" value="WVZ96453.1"/>
    <property type="molecule type" value="Genomic_DNA"/>
</dbReference>
<accession>A0AAQ3UPU3</accession>
<protein>
    <submittedName>
        <fullName evidence="2">Uncharacterized protein</fullName>
    </submittedName>
</protein>
<reference evidence="2 3" key="1">
    <citation type="submission" date="2024-02" db="EMBL/GenBank/DDBJ databases">
        <title>High-quality chromosome-scale genome assembly of Pensacola bahiagrass (Paspalum notatum Flugge var. saurae).</title>
        <authorList>
            <person name="Vega J.M."/>
            <person name="Podio M."/>
            <person name="Orjuela J."/>
            <person name="Siena L.A."/>
            <person name="Pessino S.C."/>
            <person name="Combes M.C."/>
            <person name="Mariac C."/>
            <person name="Albertini E."/>
            <person name="Pupilli F."/>
            <person name="Ortiz J.P.A."/>
            <person name="Leblanc O."/>
        </authorList>
    </citation>
    <scope>NUCLEOTIDE SEQUENCE [LARGE SCALE GENOMIC DNA]</scope>
    <source>
        <strain evidence="2">R1</strain>
        <tissue evidence="2">Leaf</tissue>
    </source>
</reference>
<dbReference type="Proteomes" id="UP001341281">
    <property type="component" value="Chromosome 10"/>
</dbReference>
<gene>
    <name evidence="2" type="ORF">U9M48_042091</name>
</gene>
<proteinExistence type="predicted"/>
<sequence length="139" mass="14611">MAAPPAASAGSAARVAGPCRLGSPCCGPSPPWSRRPPRARVAEAVRGRGAAVPPPGSGRLGESELQFFITLPQTPPCGLAPSVLRQDTTNRPGPSLPWAPPPSARLFHLLSFSQAASFTPPNLNSQIFYGYKIIFLIKK</sequence>
<keyword evidence="3" id="KW-1185">Reference proteome</keyword>
<evidence type="ECO:0000313" key="3">
    <source>
        <dbReference type="Proteomes" id="UP001341281"/>
    </source>
</evidence>
<evidence type="ECO:0000313" key="2">
    <source>
        <dbReference type="EMBL" id="WVZ96453.1"/>
    </source>
</evidence>
<name>A0AAQ3UPU3_PASNO</name>